<evidence type="ECO:0000313" key="2">
    <source>
        <dbReference type="EMBL" id="KAL3761289.1"/>
    </source>
</evidence>
<comment type="caution">
    <text evidence="2">The sequence shown here is derived from an EMBL/GenBank/DDBJ whole genome shotgun (WGS) entry which is preliminary data.</text>
</comment>
<organism evidence="2 3">
    <name type="scientific">Discostella pseudostelligera</name>
    <dbReference type="NCBI Taxonomy" id="259834"/>
    <lineage>
        <taxon>Eukaryota</taxon>
        <taxon>Sar</taxon>
        <taxon>Stramenopiles</taxon>
        <taxon>Ochrophyta</taxon>
        <taxon>Bacillariophyta</taxon>
        <taxon>Coscinodiscophyceae</taxon>
        <taxon>Thalassiosirophycidae</taxon>
        <taxon>Stephanodiscales</taxon>
        <taxon>Stephanodiscaceae</taxon>
        <taxon>Discostella</taxon>
    </lineage>
</organism>
<reference evidence="2 3" key="1">
    <citation type="submission" date="2024-10" db="EMBL/GenBank/DDBJ databases">
        <title>Updated reference genomes for cyclostephanoid diatoms.</title>
        <authorList>
            <person name="Roberts W.R."/>
            <person name="Alverson A.J."/>
        </authorList>
    </citation>
    <scope>NUCLEOTIDE SEQUENCE [LARGE SCALE GENOMIC DNA]</scope>
    <source>
        <strain evidence="2 3">AJA232-27</strain>
    </source>
</reference>
<gene>
    <name evidence="2" type="ORF">ACHAWU_010202</name>
</gene>
<dbReference type="PANTHER" id="PTHR44240:SF10">
    <property type="entry name" value="J DOMAIN-CONTAINING PROTEIN"/>
    <property type="match status" value="1"/>
</dbReference>
<dbReference type="Gene3D" id="1.10.287.110">
    <property type="entry name" value="DnaJ domain"/>
    <property type="match status" value="1"/>
</dbReference>
<dbReference type="InterPro" id="IPR001623">
    <property type="entry name" value="DnaJ_domain"/>
</dbReference>
<dbReference type="PROSITE" id="PS50076">
    <property type="entry name" value="DNAJ_2"/>
    <property type="match status" value="1"/>
</dbReference>
<dbReference type="AlphaFoldDB" id="A0ABD3MBD2"/>
<dbReference type="Pfam" id="PF00226">
    <property type="entry name" value="DnaJ"/>
    <property type="match status" value="1"/>
</dbReference>
<evidence type="ECO:0000313" key="3">
    <source>
        <dbReference type="Proteomes" id="UP001530293"/>
    </source>
</evidence>
<dbReference type="CDD" id="cd06257">
    <property type="entry name" value="DnaJ"/>
    <property type="match status" value="1"/>
</dbReference>
<dbReference type="Proteomes" id="UP001530293">
    <property type="component" value="Unassembled WGS sequence"/>
</dbReference>
<protein>
    <recommendedName>
        <fullName evidence="1">J domain-containing protein</fullName>
    </recommendedName>
</protein>
<dbReference type="PRINTS" id="PR00625">
    <property type="entry name" value="JDOMAIN"/>
</dbReference>
<dbReference type="PANTHER" id="PTHR44240">
    <property type="entry name" value="DNAJ DOMAIN (PROKARYOTIC HEAT SHOCK PROTEIN)-RELATED"/>
    <property type="match status" value="1"/>
</dbReference>
<dbReference type="InterPro" id="IPR036869">
    <property type="entry name" value="J_dom_sf"/>
</dbReference>
<keyword evidence="3" id="KW-1185">Reference proteome</keyword>
<evidence type="ECO:0000259" key="1">
    <source>
        <dbReference type="PROSITE" id="PS50076"/>
    </source>
</evidence>
<sequence length="398" mass="46752">MIINPIIAAAAVAARAVGTIFPGDRMDRRPSRYDDYYQQRHPHDDGPFRFRTETPITGRQYHSNIENELYDQSREFDAYAVTHTPFIFQDAEILSKETIKPAGTANQPPPLPNTNNPWVLLGIDTSTTFDDVRRAYRRMTKIYHPDVVAGPDATADDRRNANEDFARINAAFEFIKRKESEEVYEYVMYVDGERVTRSVVVATGESQHMDPYRINYDRILDMSEYRKHRPRTKMWYEAENDYHQMHNGFASYSGDNHSKEKWWHSNGFAERNDDVGTISSKETMWTSRKHAAEQQDASRCGDIRFNPSQDRWWDERTPYDHKGPSNNHDCQVRNKNMFRRTKKHGYAYKDMVWNEFDSSAEASHNPSTVEFDYDHKENHLHRDKWWKGNEIISGEFSP</sequence>
<proteinExistence type="predicted"/>
<accession>A0ABD3MBD2</accession>
<dbReference type="SUPFAM" id="SSF46565">
    <property type="entry name" value="Chaperone J-domain"/>
    <property type="match status" value="1"/>
</dbReference>
<feature type="domain" description="J" evidence="1">
    <location>
        <begin position="116"/>
        <end position="188"/>
    </location>
</feature>
<dbReference type="SMART" id="SM00271">
    <property type="entry name" value="DnaJ"/>
    <property type="match status" value="1"/>
</dbReference>
<dbReference type="InterPro" id="IPR052276">
    <property type="entry name" value="Diphthamide-biosynth_chaperone"/>
</dbReference>
<name>A0ABD3MBD2_9STRA</name>
<dbReference type="EMBL" id="JALLBG020000152">
    <property type="protein sequence ID" value="KAL3761289.1"/>
    <property type="molecule type" value="Genomic_DNA"/>
</dbReference>